<evidence type="ECO:0000313" key="1">
    <source>
        <dbReference type="EMBL" id="WEJ61781.1"/>
    </source>
</evidence>
<proteinExistence type="predicted"/>
<dbReference type="EMBL" id="CP102381">
    <property type="protein sequence ID" value="WEJ61781.1"/>
    <property type="molecule type" value="Genomic_DNA"/>
</dbReference>
<protein>
    <submittedName>
        <fullName evidence="1">YdbL family protein</fullName>
    </submittedName>
</protein>
<evidence type="ECO:0000313" key="2">
    <source>
        <dbReference type="Proteomes" id="UP001222275"/>
    </source>
</evidence>
<dbReference type="Proteomes" id="UP001222275">
    <property type="component" value="Chromosome"/>
</dbReference>
<name>A0ABY8C740_9GAMM</name>
<dbReference type="PIRSF" id="PIRSF025560">
    <property type="entry name" value="UCP025560"/>
    <property type="match status" value="1"/>
</dbReference>
<reference evidence="1 2" key="1">
    <citation type="submission" date="2022-06" db="EMBL/GenBank/DDBJ databases">
        <title>Thiomicrohabdus sp. nov, an obligately chemolithoautotrophic, sulfur-oxidizing bacterium isolated from beach of Guanyin Mountain. Amoy.</title>
        <authorList>
            <person name="Zhu H."/>
        </authorList>
    </citation>
    <scope>NUCLEOTIDE SEQUENCE [LARGE SCALE GENOMIC DNA]</scope>
    <source>
        <strain evidence="1 2">XGS-01</strain>
    </source>
</reference>
<dbReference type="InterPro" id="IPR008309">
    <property type="entry name" value="YdbL"/>
</dbReference>
<keyword evidence="2" id="KW-1185">Reference proteome</keyword>
<organism evidence="1 2">
    <name type="scientific">Thiomicrorhabdus lithotrophica</name>
    <dbReference type="NCBI Taxonomy" id="2949997"/>
    <lineage>
        <taxon>Bacteria</taxon>
        <taxon>Pseudomonadati</taxon>
        <taxon>Pseudomonadota</taxon>
        <taxon>Gammaproteobacteria</taxon>
        <taxon>Thiotrichales</taxon>
        <taxon>Piscirickettsiaceae</taxon>
        <taxon>Thiomicrorhabdus</taxon>
    </lineage>
</organism>
<dbReference type="Pfam" id="PF07027">
    <property type="entry name" value="DUF1318"/>
    <property type="match status" value="1"/>
</dbReference>
<sequence>MTLLKPLQILFISLFLTLASNVWAMDLSSAMSKLSTVKSQGLVGEQTDGYLGVVKNKNDAQTITQLINQARKEQYQKMAQSHKVSLQEIEALAGKKAIEKTAPGLYIKIDGKWLKKH</sequence>
<dbReference type="RefSeq" id="WP_275594040.1">
    <property type="nucleotide sequence ID" value="NZ_CP102381.1"/>
</dbReference>
<gene>
    <name evidence="1" type="ORF">NR989_07110</name>
</gene>
<accession>A0ABY8C740</accession>